<evidence type="ECO:0000313" key="1">
    <source>
        <dbReference type="EMBL" id="RJT14278.1"/>
    </source>
</evidence>
<evidence type="ECO:0000313" key="2">
    <source>
        <dbReference type="Proteomes" id="UP000284119"/>
    </source>
</evidence>
<gene>
    <name evidence="1" type="ORF">D5396_09905</name>
</gene>
<accession>A0ABX9P217</accession>
<dbReference type="Proteomes" id="UP000284119">
    <property type="component" value="Unassembled WGS sequence"/>
</dbReference>
<name>A0ABX9P217_9GAMM</name>
<organism evidence="1 2">
    <name type="scientific">Rahnella inusitata</name>
    <dbReference type="NCBI Taxonomy" id="58169"/>
    <lineage>
        <taxon>Bacteria</taxon>
        <taxon>Pseudomonadati</taxon>
        <taxon>Pseudomonadota</taxon>
        <taxon>Gammaproteobacteria</taxon>
        <taxon>Enterobacterales</taxon>
        <taxon>Yersiniaceae</taxon>
        <taxon>Rahnella</taxon>
    </lineage>
</organism>
<comment type="caution">
    <text evidence="1">The sequence shown here is derived from an EMBL/GenBank/DDBJ whole genome shotgun (WGS) entry which is preliminary data.</text>
</comment>
<keyword evidence="2" id="KW-1185">Reference proteome</keyword>
<proteinExistence type="predicted"/>
<sequence>MEVPTIWKSDFLAFYFIRSADYGLHPWLSRHFFDRLSADFINQIYKFFNVINVDVGKQPILKG</sequence>
<dbReference type="EMBL" id="RAHG01000003">
    <property type="protein sequence ID" value="RJT14278.1"/>
    <property type="molecule type" value="Genomic_DNA"/>
</dbReference>
<reference evidence="1 2" key="1">
    <citation type="submission" date="2018-09" db="EMBL/GenBank/DDBJ databases">
        <authorList>
            <person name="Le Fleche-Mateos A."/>
        </authorList>
    </citation>
    <scope>NUCLEOTIDE SEQUENCE [LARGE SCALE GENOMIC DNA]</scope>
    <source>
        <strain evidence="1 2">DSM 30078</strain>
    </source>
</reference>
<protein>
    <submittedName>
        <fullName evidence="1">Uncharacterized protein</fullName>
    </submittedName>
</protein>